<gene>
    <name evidence="1" type="ORF">F511_41977</name>
</gene>
<dbReference type="AlphaFoldDB" id="A0A2Z7AY10"/>
<organism evidence="1 2">
    <name type="scientific">Dorcoceras hygrometricum</name>
    <dbReference type="NCBI Taxonomy" id="472368"/>
    <lineage>
        <taxon>Eukaryota</taxon>
        <taxon>Viridiplantae</taxon>
        <taxon>Streptophyta</taxon>
        <taxon>Embryophyta</taxon>
        <taxon>Tracheophyta</taxon>
        <taxon>Spermatophyta</taxon>
        <taxon>Magnoliopsida</taxon>
        <taxon>eudicotyledons</taxon>
        <taxon>Gunneridae</taxon>
        <taxon>Pentapetalae</taxon>
        <taxon>asterids</taxon>
        <taxon>lamiids</taxon>
        <taxon>Lamiales</taxon>
        <taxon>Gesneriaceae</taxon>
        <taxon>Didymocarpoideae</taxon>
        <taxon>Trichosporeae</taxon>
        <taxon>Loxocarpinae</taxon>
        <taxon>Dorcoceras</taxon>
    </lineage>
</organism>
<keyword evidence="2" id="KW-1185">Reference proteome</keyword>
<dbReference type="Proteomes" id="UP000250235">
    <property type="component" value="Unassembled WGS sequence"/>
</dbReference>
<protein>
    <submittedName>
        <fullName evidence="1">ABC transporter C family member 3</fullName>
    </submittedName>
</protein>
<sequence>MDESGQQSELLGVADADRLNGSKLRGYRGKSHVTVLRCGGSCVHAMRPWLKSGLVADYVGFGDALEVLGCGGSCVHAMRPWLKSGLVADYVGFGDAVEVLGSVQVGARRCGEPLP</sequence>
<evidence type="ECO:0000313" key="2">
    <source>
        <dbReference type="Proteomes" id="UP000250235"/>
    </source>
</evidence>
<accession>A0A2Z7AY10</accession>
<name>A0A2Z7AY10_9LAMI</name>
<proteinExistence type="predicted"/>
<reference evidence="1 2" key="1">
    <citation type="journal article" date="2015" name="Proc. Natl. Acad. Sci. U.S.A.">
        <title>The resurrection genome of Boea hygrometrica: A blueprint for survival of dehydration.</title>
        <authorList>
            <person name="Xiao L."/>
            <person name="Yang G."/>
            <person name="Zhang L."/>
            <person name="Yang X."/>
            <person name="Zhao S."/>
            <person name="Ji Z."/>
            <person name="Zhou Q."/>
            <person name="Hu M."/>
            <person name="Wang Y."/>
            <person name="Chen M."/>
            <person name="Xu Y."/>
            <person name="Jin H."/>
            <person name="Xiao X."/>
            <person name="Hu G."/>
            <person name="Bao F."/>
            <person name="Hu Y."/>
            <person name="Wan P."/>
            <person name="Li L."/>
            <person name="Deng X."/>
            <person name="Kuang T."/>
            <person name="Xiang C."/>
            <person name="Zhu J.K."/>
            <person name="Oliver M.J."/>
            <person name="He Y."/>
        </authorList>
    </citation>
    <scope>NUCLEOTIDE SEQUENCE [LARGE SCALE GENOMIC DNA]</scope>
    <source>
        <strain evidence="2">cv. XS01</strain>
    </source>
</reference>
<evidence type="ECO:0000313" key="1">
    <source>
        <dbReference type="EMBL" id="KZV26276.1"/>
    </source>
</evidence>
<dbReference type="EMBL" id="KV011368">
    <property type="protein sequence ID" value="KZV26276.1"/>
    <property type="molecule type" value="Genomic_DNA"/>
</dbReference>